<dbReference type="GO" id="GO:0003677">
    <property type="term" value="F:DNA binding"/>
    <property type="evidence" value="ECO:0007669"/>
    <property type="project" value="UniProtKB-KW"/>
</dbReference>
<dbReference type="Pfam" id="PF00196">
    <property type="entry name" value="GerE"/>
    <property type="match status" value="1"/>
</dbReference>
<feature type="transmembrane region" description="Helical" evidence="4">
    <location>
        <begin position="41"/>
        <end position="58"/>
    </location>
</feature>
<dbReference type="EMBL" id="CP038810">
    <property type="protein sequence ID" value="QBZ98727.1"/>
    <property type="molecule type" value="Genomic_DNA"/>
</dbReference>
<sequence length="160" mass="18727">MLQKLKRHKELFSYALAMAILMLLLRWLEFRFLILEHQYEIYVGLIAVFFLLFGIWAANKVTKPKEKTVIIEKEVRVISNDDFVLNETELQERKISKRELEVLTLMAEGLSNQEIAERLFVSLNTIKTHSAKLFEKLEVKRRTQAIETAKKLLLLPPTLG</sequence>
<dbReference type="InterPro" id="IPR036388">
    <property type="entry name" value="WH-like_DNA-bd_sf"/>
</dbReference>
<dbReference type="AlphaFoldDB" id="A0A4P7PUT2"/>
<dbReference type="PANTHER" id="PTHR44688:SF16">
    <property type="entry name" value="DNA-BINDING TRANSCRIPTIONAL ACTIVATOR DEVR_DOSR"/>
    <property type="match status" value="1"/>
</dbReference>
<keyword evidence="7" id="KW-1185">Reference proteome</keyword>
<dbReference type="SMART" id="SM00421">
    <property type="entry name" value="HTH_LUXR"/>
    <property type="match status" value="1"/>
</dbReference>
<proteinExistence type="predicted"/>
<dbReference type="PROSITE" id="PS50043">
    <property type="entry name" value="HTH_LUXR_2"/>
    <property type="match status" value="1"/>
</dbReference>
<reference evidence="6 7" key="1">
    <citation type="submission" date="2019-04" db="EMBL/GenBank/DDBJ databases">
        <title>Flavobacterium sp. GS03.</title>
        <authorList>
            <person name="Kim H."/>
        </authorList>
    </citation>
    <scope>NUCLEOTIDE SEQUENCE [LARGE SCALE GENOMIC DNA]</scope>
    <source>
        <strain evidence="6 7">GS03</strain>
    </source>
</reference>
<feature type="transmembrane region" description="Helical" evidence="4">
    <location>
        <begin position="12"/>
        <end position="29"/>
    </location>
</feature>
<dbReference type="PANTHER" id="PTHR44688">
    <property type="entry name" value="DNA-BINDING TRANSCRIPTIONAL ACTIVATOR DEVR_DOSR"/>
    <property type="match status" value="1"/>
</dbReference>
<keyword evidence="1" id="KW-0805">Transcription regulation</keyword>
<dbReference type="InterPro" id="IPR000792">
    <property type="entry name" value="Tscrpt_reg_LuxR_C"/>
</dbReference>
<name>A0A4P7PUT2_9FLAO</name>
<dbReference type="CDD" id="cd06170">
    <property type="entry name" value="LuxR_C_like"/>
    <property type="match status" value="1"/>
</dbReference>
<dbReference type="OrthoDB" id="9807565at2"/>
<dbReference type="InterPro" id="IPR016032">
    <property type="entry name" value="Sig_transdc_resp-reg_C-effctor"/>
</dbReference>
<keyword evidence="2" id="KW-0238">DNA-binding</keyword>
<feature type="domain" description="HTH luxR-type" evidence="5">
    <location>
        <begin position="87"/>
        <end position="153"/>
    </location>
</feature>
<keyword evidence="4" id="KW-0812">Transmembrane</keyword>
<evidence type="ECO:0000313" key="7">
    <source>
        <dbReference type="Proteomes" id="UP000296862"/>
    </source>
</evidence>
<dbReference type="Gene3D" id="1.10.10.10">
    <property type="entry name" value="Winged helix-like DNA-binding domain superfamily/Winged helix DNA-binding domain"/>
    <property type="match status" value="1"/>
</dbReference>
<protein>
    <submittedName>
        <fullName evidence="6">HTH-type transcriptional regulator MalT</fullName>
    </submittedName>
</protein>
<keyword evidence="3" id="KW-0804">Transcription</keyword>
<evidence type="ECO:0000256" key="1">
    <source>
        <dbReference type="ARBA" id="ARBA00023015"/>
    </source>
</evidence>
<gene>
    <name evidence="6" type="primary">malT</name>
    <name evidence="6" type="ORF">GS03_02237</name>
</gene>
<evidence type="ECO:0000313" key="6">
    <source>
        <dbReference type="EMBL" id="QBZ98727.1"/>
    </source>
</evidence>
<accession>A0A4P7PUT2</accession>
<dbReference type="PRINTS" id="PR00038">
    <property type="entry name" value="HTHLUXR"/>
</dbReference>
<evidence type="ECO:0000259" key="5">
    <source>
        <dbReference type="PROSITE" id="PS50043"/>
    </source>
</evidence>
<dbReference type="Proteomes" id="UP000296862">
    <property type="component" value="Chromosome"/>
</dbReference>
<dbReference type="GO" id="GO:0006355">
    <property type="term" value="P:regulation of DNA-templated transcription"/>
    <property type="evidence" value="ECO:0007669"/>
    <property type="project" value="InterPro"/>
</dbReference>
<evidence type="ECO:0000256" key="4">
    <source>
        <dbReference type="SAM" id="Phobius"/>
    </source>
</evidence>
<evidence type="ECO:0000256" key="3">
    <source>
        <dbReference type="ARBA" id="ARBA00023163"/>
    </source>
</evidence>
<dbReference type="RefSeq" id="WP_136152617.1">
    <property type="nucleotide sequence ID" value="NZ_CP038810.1"/>
</dbReference>
<evidence type="ECO:0000256" key="2">
    <source>
        <dbReference type="ARBA" id="ARBA00023125"/>
    </source>
</evidence>
<keyword evidence="4" id="KW-0472">Membrane</keyword>
<keyword evidence="4" id="KW-1133">Transmembrane helix</keyword>
<dbReference type="KEGG" id="fsn:GS03_02237"/>
<dbReference type="SUPFAM" id="SSF46894">
    <property type="entry name" value="C-terminal effector domain of the bipartite response regulators"/>
    <property type="match status" value="1"/>
</dbReference>
<organism evidence="6 7">
    <name type="scientific">Flavobacterium sangjuense</name>
    <dbReference type="NCBI Taxonomy" id="2518177"/>
    <lineage>
        <taxon>Bacteria</taxon>
        <taxon>Pseudomonadati</taxon>
        <taxon>Bacteroidota</taxon>
        <taxon>Flavobacteriia</taxon>
        <taxon>Flavobacteriales</taxon>
        <taxon>Flavobacteriaceae</taxon>
        <taxon>Flavobacterium</taxon>
    </lineage>
</organism>